<organism evidence="1 2">
    <name type="scientific">Blastomyces percursus</name>
    <dbReference type="NCBI Taxonomy" id="1658174"/>
    <lineage>
        <taxon>Eukaryota</taxon>
        <taxon>Fungi</taxon>
        <taxon>Dikarya</taxon>
        <taxon>Ascomycota</taxon>
        <taxon>Pezizomycotina</taxon>
        <taxon>Eurotiomycetes</taxon>
        <taxon>Eurotiomycetidae</taxon>
        <taxon>Onygenales</taxon>
        <taxon>Ajellomycetaceae</taxon>
        <taxon>Blastomyces</taxon>
    </lineage>
</organism>
<reference evidence="1 2" key="1">
    <citation type="submission" date="2015-08" db="EMBL/GenBank/DDBJ databases">
        <title>Emmonsia species relationships and genome sequence.</title>
        <authorList>
            <person name="Cuomo C.A."/>
            <person name="Schwartz I.S."/>
            <person name="Kenyon C."/>
            <person name="De Hoog G.S."/>
            <person name="Govender N.P."/>
            <person name="Botha A."/>
            <person name="Moreno L."/>
            <person name="De Vries M."/>
            <person name="Munoz J.F."/>
            <person name="Stielow J.B."/>
        </authorList>
    </citation>
    <scope>NUCLEOTIDE SEQUENCE [LARGE SCALE GENOMIC DNA]</scope>
    <source>
        <strain evidence="1 2">EI222</strain>
    </source>
</reference>
<dbReference type="VEuPathDB" id="FungiDB:ACJ73_03870"/>
<evidence type="ECO:0000313" key="2">
    <source>
        <dbReference type="Proteomes" id="UP000242791"/>
    </source>
</evidence>
<protein>
    <submittedName>
        <fullName evidence="1">Uncharacterized protein</fullName>
    </submittedName>
</protein>
<accession>A0A1J9Q8A6</accession>
<evidence type="ECO:0000313" key="1">
    <source>
        <dbReference type="EMBL" id="OJD24761.1"/>
    </source>
</evidence>
<sequence length="63" mass="6985">PEEIEVRRLNDQAYINAPLEGATPKPALTTATPNCEAQDAEHEIELSMAFQQFPLYDAPSEDP</sequence>
<feature type="non-terminal residue" evidence="1">
    <location>
        <position position="1"/>
    </location>
</feature>
<name>A0A1J9Q8A6_9EURO</name>
<comment type="caution">
    <text evidence="1">The sequence shown here is derived from an EMBL/GenBank/DDBJ whole genome shotgun (WGS) entry which is preliminary data.</text>
</comment>
<dbReference type="EMBL" id="LGTZ01000495">
    <property type="protein sequence ID" value="OJD24761.1"/>
    <property type="molecule type" value="Genomic_DNA"/>
</dbReference>
<gene>
    <name evidence="1" type="ORF">ACJ73_03870</name>
</gene>
<dbReference type="Proteomes" id="UP000242791">
    <property type="component" value="Unassembled WGS sequence"/>
</dbReference>
<proteinExistence type="predicted"/>
<keyword evidence="2" id="KW-1185">Reference proteome</keyword>
<dbReference type="AlphaFoldDB" id="A0A1J9Q8A6"/>